<dbReference type="InterPro" id="IPR047952">
    <property type="entry name" value="Transpos_IS4"/>
</dbReference>
<evidence type="ECO:0000256" key="5">
    <source>
        <dbReference type="SAM" id="Phobius"/>
    </source>
</evidence>
<evidence type="ECO:0000256" key="4">
    <source>
        <dbReference type="ARBA" id="ARBA00023172"/>
    </source>
</evidence>
<comment type="caution">
    <text evidence="7">The sequence shown here is derived from an EMBL/GenBank/DDBJ whole genome shotgun (WGS) entry which is preliminary data.</text>
</comment>
<dbReference type="RefSeq" id="WP_183256540.1">
    <property type="nucleotide sequence ID" value="NZ_JACHEP010000053.1"/>
</dbReference>
<keyword evidence="8" id="KW-1185">Reference proteome</keyword>
<dbReference type="SUPFAM" id="SSF53098">
    <property type="entry name" value="Ribonuclease H-like"/>
    <property type="match status" value="1"/>
</dbReference>
<dbReference type="AlphaFoldDB" id="A0A7W8ITJ0"/>
<dbReference type="InterPro" id="IPR012337">
    <property type="entry name" value="RNaseH-like_sf"/>
</dbReference>
<evidence type="ECO:0000313" key="7">
    <source>
        <dbReference type="EMBL" id="MBB5326406.1"/>
    </source>
</evidence>
<reference evidence="7 8" key="1">
    <citation type="submission" date="2020-08" db="EMBL/GenBank/DDBJ databases">
        <title>Genomic Encyclopedia of Type Strains, Phase IV (KMG-IV): sequencing the most valuable type-strain genomes for metagenomic binning, comparative biology and taxonomic classification.</title>
        <authorList>
            <person name="Goeker M."/>
        </authorList>
    </citation>
    <scope>NUCLEOTIDE SEQUENCE [LARGE SCALE GENOMIC DNA]</scope>
    <source>
        <strain evidence="7 8">DSM 16325</strain>
    </source>
</reference>
<keyword evidence="2" id="KW-0815">Transposition</keyword>
<keyword evidence="5" id="KW-1133">Transmembrane helix</keyword>
<protein>
    <recommendedName>
        <fullName evidence="6">Transposase IS4-like domain-containing protein</fullName>
    </recommendedName>
</protein>
<dbReference type="GO" id="GO:0006313">
    <property type="term" value="P:DNA transposition"/>
    <property type="evidence" value="ECO:0007669"/>
    <property type="project" value="InterPro"/>
</dbReference>
<dbReference type="NCBIfam" id="NF033592">
    <property type="entry name" value="transpos_IS4_1"/>
    <property type="match status" value="1"/>
</dbReference>
<name>A0A7W8ITJ0_9BACL</name>
<evidence type="ECO:0000313" key="8">
    <source>
        <dbReference type="Proteomes" id="UP000520011"/>
    </source>
</evidence>
<dbReference type="GO" id="GO:0003677">
    <property type="term" value="F:DNA binding"/>
    <property type="evidence" value="ECO:0007669"/>
    <property type="project" value="UniProtKB-KW"/>
</dbReference>
<evidence type="ECO:0000256" key="2">
    <source>
        <dbReference type="ARBA" id="ARBA00022578"/>
    </source>
</evidence>
<organism evidence="7 8">
    <name type="scientific">Anoxybacteroides tepidamans</name>
    <dbReference type="NCBI Taxonomy" id="265948"/>
    <lineage>
        <taxon>Bacteria</taxon>
        <taxon>Bacillati</taxon>
        <taxon>Bacillota</taxon>
        <taxon>Bacilli</taxon>
        <taxon>Bacillales</taxon>
        <taxon>Anoxybacillaceae</taxon>
        <taxon>Anoxybacteroides</taxon>
    </lineage>
</organism>
<dbReference type="GO" id="GO:0004803">
    <property type="term" value="F:transposase activity"/>
    <property type="evidence" value="ECO:0007669"/>
    <property type="project" value="InterPro"/>
</dbReference>
<dbReference type="InterPro" id="IPR002559">
    <property type="entry name" value="Transposase_11"/>
</dbReference>
<sequence length="407" mass="47679">MNKNNIIHQSVIRQCLSLLPTEKFSCPLLNYDQKKLTADSLIKIFVAAQLGKWESYADIEEKLRADKELLKSLNLESISGAQLSRRINELPTEWVQYLFFQVVGQIRERTKQLAGLPKGIGRLAIVDSTYLRLPEQLSNWAYVTKGLTHVKMHTRLVVASPDTVFPDRILPSTGNVTDFEGADVLVEECDATYVMDRGFACHKRINRWAKEEISFIVRIKEKQQVMYLERTLLNHPQIRLDAVVKIGVTSNEKLYPVRLVEYSDEQGHLYRIVTNRFDLSPEQIMDIYRHRWAIEIFFKWVKQHLRTTKIWSTKPQGIWNQMFLALIAYGLTLLVKLMTQTKKTMREVLRLIRTYFQKPWKEFWDELHRRGTRTSKGRQKIPKKEKADLIFADTVAMIKPKKDKKKS</sequence>
<feature type="transmembrane region" description="Helical" evidence="5">
    <location>
        <begin position="318"/>
        <end position="337"/>
    </location>
</feature>
<keyword evidence="5" id="KW-0472">Membrane</keyword>
<evidence type="ECO:0000256" key="1">
    <source>
        <dbReference type="ARBA" id="ARBA00010075"/>
    </source>
</evidence>
<keyword evidence="5" id="KW-0812">Transmembrane</keyword>
<keyword evidence="4" id="KW-0233">DNA recombination</keyword>
<evidence type="ECO:0000256" key="3">
    <source>
        <dbReference type="ARBA" id="ARBA00023125"/>
    </source>
</evidence>
<comment type="similarity">
    <text evidence="1">Belongs to the transposase 11 family.</text>
</comment>
<dbReference type="EMBL" id="JACHEP010000053">
    <property type="protein sequence ID" value="MBB5326406.1"/>
    <property type="molecule type" value="Genomic_DNA"/>
</dbReference>
<gene>
    <name evidence="7" type="ORF">HNQ34_003572</name>
</gene>
<evidence type="ECO:0000259" key="6">
    <source>
        <dbReference type="Pfam" id="PF01609"/>
    </source>
</evidence>
<keyword evidence="3" id="KW-0238">DNA-binding</keyword>
<feature type="domain" description="Transposase IS4-like" evidence="6">
    <location>
        <begin position="122"/>
        <end position="330"/>
    </location>
</feature>
<dbReference type="PANTHER" id="PTHR33258">
    <property type="entry name" value="TRANSPOSASE INSL FOR INSERTION SEQUENCE ELEMENT IS186A-RELATED"/>
    <property type="match status" value="1"/>
</dbReference>
<dbReference type="Pfam" id="PF01609">
    <property type="entry name" value="DDE_Tnp_1"/>
    <property type="match status" value="1"/>
</dbReference>
<dbReference type="PANTHER" id="PTHR33258:SF1">
    <property type="entry name" value="TRANSPOSASE INSL FOR INSERTION SEQUENCE ELEMENT IS186A-RELATED"/>
    <property type="match status" value="1"/>
</dbReference>
<accession>A0A7W8ITJ0</accession>
<dbReference type="Proteomes" id="UP000520011">
    <property type="component" value="Unassembled WGS sequence"/>
</dbReference>
<proteinExistence type="inferred from homology"/>